<evidence type="ECO:0000256" key="2">
    <source>
        <dbReference type="ARBA" id="ARBA00022630"/>
    </source>
</evidence>
<protein>
    <recommendedName>
        <fullName evidence="5">FAD-binding domain-containing protein</fullName>
    </recommendedName>
</protein>
<gene>
    <name evidence="6" type="ORF">ER308_18190</name>
</gene>
<dbReference type="Proteomes" id="UP000291469">
    <property type="component" value="Chromosome"/>
</dbReference>
<keyword evidence="2" id="KW-0285">Flavoprotein</keyword>
<dbReference type="Gene3D" id="3.30.70.2450">
    <property type="match status" value="1"/>
</dbReference>
<dbReference type="RefSeq" id="WP_131156302.1">
    <property type="nucleotide sequence ID" value="NZ_CP036402.1"/>
</dbReference>
<dbReference type="KEGG" id="erz:ER308_18190"/>
<dbReference type="EMBL" id="CP036402">
    <property type="protein sequence ID" value="QBI21309.1"/>
    <property type="molecule type" value="Genomic_DNA"/>
</dbReference>
<evidence type="ECO:0000256" key="4">
    <source>
        <dbReference type="SAM" id="MobiDB-lite"/>
    </source>
</evidence>
<dbReference type="GO" id="GO:0071949">
    <property type="term" value="F:FAD binding"/>
    <property type="evidence" value="ECO:0007669"/>
    <property type="project" value="InterPro"/>
</dbReference>
<dbReference type="InterPro" id="IPR036188">
    <property type="entry name" value="FAD/NAD-bd_sf"/>
</dbReference>
<dbReference type="InterPro" id="IPR002938">
    <property type="entry name" value="FAD-bd"/>
</dbReference>
<dbReference type="PANTHER" id="PTHR43004">
    <property type="entry name" value="TRK SYSTEM POTASSIUM UPTAKE PROTEIN"/>
    <property type="match status" value="1"/>
</dbReference>
<dbReference type="InterPro" id="IPR050641">
    <property type="entry name" value="RIFMO-like"/>
</dbReference>
<evidence type="ECO:0000256" key="1">
    <source>
        <dbReference type="ARBA" id="ARBA00001974"/>
    </source>
</evidence>
<feature type="domain" description="FAD-binding" evidence="5">
    <location>
        <begin position="9"/>
        <end position="349"/>
    </location>
</feature>
<dbReference type="Pfam" id="PF01494">
    <property type="entry name" value="FAD_binding_3"/>
    <property type="match status" value="1"/>
</dbReference>
<dbReference type="Gene3D" id="3.40.30.120">
    <property type="match status" value="1"/>
</dbReference>
<dbReference type="AlphaFoldDB" id="A0A411YJJ6"/>
<dbReference type="Gene3D" id="3.50.50.60">
    <property type="entry name" value="FAD/NAD(P)-binding domain"/>
    <property type="match status" value="1"/>
</dbReference>
<comment type="cofactor">
    <cofactor evidence="1">
        <name>FAD</name>
        <dbReference type="ChEBI" id="CHEBI:57692"/>
    </cofactor>
</comment>
<keyword evidence="3" id="KW-0274">FAD</keyword>
<evidence type="ECO:0000256" key="3">
    <source>
        <dbReference type="ARBA" id="ARBA00022827"/>
    </source>
</evidence>
<name>A0A411YJJ6_9ACTN</name>
<evidence type="ECO:0000313" key="7">
    <source>
        <dbReference type="Proteomes" id="UP000291469"/>
    </source>
</evidence>
<organism evidence="6 7">
    <name type="scientific">Egibacter rhizosphaerae</name>
    <dbReference type="NCBI Taxonomy" id="1670831"/>
    <lineage>
        <taxon>Bacteria</taxon>
        <taxon>Bacillati</taxon>
        <taxon>Actinomycetota</taxon>
        <taxon>Nitriliruptoria</taxon>
        <taxon>Egibacterales</taxon>
        <taxon>Egibacteraceae</taxon>
        <taxon>Egibacter</taxon>
    </lineage>
</organism>
<evidence type="ECO:0000313" key="6">
    <source>
        <dbReference type="EMBL" id="QBI21309.1"/>
    </source>
</evidence>
<proteinExistence type="predicted"/>
<keyword evidence="7" id="KW-1185">Reference proteome</keyword>
<dbReference type="SUPFAM" id="SSF51905">
    <property type="entry name" value="FAD/NAD(P)-binding domain"/>
    <property type="match status" value="1"/>
</dbReference>
<reference evidence="6 7" key="1">
    <citation type="submission" date="2019-01" db="EMBL/GenBank/DDBJ databases">
        <title>Egibacter rhizosphaerae EGI 80759T.</title>
        <authorList>
            <person name="Chen D.-D."/>
            <person name="Tian Y."/>
            <person name="Jiao J.-Y."/>
            <person name="Zhang X.-T."/>
            <person name="Zhang Y.-G."/>
            <person name="Zhang Y."/>
            <person name="Xiao M."/>
            <person name="Shu W.-S."/>
            <person name="Li W.-J."/>
        </authorList>
    </citation>
    <scope>NUCLEOTIDE SEQUENCE [LARGE SCALE GENOMIC DNA]</scope>
    <source>
        <strain evidence="6 7">EGI 80759</strain>
    </source>
</reference>
<dbReference type="PANTHER" id="PTHR43004:SF19">
    <property type="entry name" value="BINDING MONOOXYGENASE, PUTATIVE (JCVI)-RELATED"/>
    <property type="match status" value="1"/>
</dbReference>
<dbReference type="GO" id="GO:0016709">
    <property type="term" value="F:oxidoreductase activity, acting on paired donors, with incorporation or reduction of molecular oxygen, NAD(P)H as one donor, and incorporation of one atom of oxygen"/>
    <property type="evidence" value="ECO:0007669"/>
    <property type="project" value="UniProtKB-ARBA"/>
</dbReference>
<sequence length="545" mass="56914">MSAASDTPRTPVAIVGAGPVGLALALGLARHGIASTVVERNDTTSPHAKAPGIHVRTREVLARWGAAEPLVEAGVLLRHLTLHAAGSDRALLTADFGRLDDEADRPGLLVLEQSEVERGLLELVQQSGASEVRFGTEAVGLDHQADGVRLTLRDASGTSTLDAEYVVGCDGIGSFVREAVGLPFDGFTYSLGAMLADVALDDARDDSAWPRVRNSAGGLTAALRLRPGRWRLIRLHPGAVPLGDSDEARHVRDDEVAACVAETLGTGQVRVDWANRFQIQRRSARRFRVGRVLLAGDAAHVHSPAGGQGMNAGIQDAGNLAWKLAGALRGGDAHRLLDSYDVERRAVVVGSVSRYTDFVTRAMLQTPAPARAAGFAAAGAMLGVSGSARRALRRTAMLDLHYPASPLLDGAERAAGRRLPNPWLRSTDGELVRLHDRLPLGAALIAVGDTGSAHLALLAEHAPVDAVVAVGPSGYEESTGVLTRLLGASRGWILVRPDGHVAWARREPDGLVEAAAAALGWSDSGAAVGTGPGAGAGPQDAVARR</sequence>
<dbReference type="PRINTS" id="PR00420">
    <property type="entry name" value="RNGMNOXGNASE"/>
</dbReference>
<evidence type="ECO:0000259" key="5">
    <source>
        <dbReference type="Pfam" id="PF01494"/>
    </source>
</evidence>
<accession>A0A411YJJ6</accession>
<feature type="region of interest" description="Disordered" evidence="4">
    <location>
        <begin position="524"/>
        <end position="545"/>
    </location>
</feature>
<dbReference type="OrthoDB" id="4246007at2"/>
<dbReference type="Pfam" id="PF21274">
    <property type="entry name" value="Rng_hyd_C"/>
    <property type="match status" value="1"/>
</dbReference>